<feature type="domain" description="DUF3645" evidence="8">
    <location>
        <begin position="2376"/>
        <end position="2408"/>
    </location>
</feature>
<keyword evidence="11" id="KW-1185">Reference proteome</keyword>
<accession>A0A0C3AJG5</accession>
<dbReference type="Proteomes" id="UP000054097">
    <property type="component" value="Unassembled WGS sequence"/>
</dbReference>
<dbReference type="GO" id="GO:0006508">
    <property type="term" value="P:proteolysis"/>
    <property type="evidence" value="ECO:0007669"/>
    <property type="project" value="UniProtKB-KW"/>
</dbReference>
<proteinExistence type="predicted"/>
<reference evidence="10 11" key="1">
    <citation type="submission" date="2014-04" db="EMBL/GenBank/DDBJ databases">
        <authorList>
            <consortium name="DOE Joint Genome Institute"/>
            <person name="Kuo A."/>
            <person name="Zuccaro A."/>
            <person name="Kohler A."/>
            <person name="Nagy L.G."/>
            <person name="Floudas D."/>
            <person name="Copeland A."/>
            <person name="Barry K.W."/>
            <person name="Cichocki N."/>
            <person name="Veneault-Fourrey C."/>
            <person name="LaButti K."/>
            <person name="Lindquist E.A."/>
            <person name="Lipzen A."/>
            <person name="Lundell T."/>
            <person name="Morin E."/>
            <person name="Murat C."/>
            <person name="Sun H."/>
            <person name="Tunlid A."/>
            <person name="Henrissat B."/>
            <person name="Grigoriev I.V."/>
            <person name="Hibbett D.S."/>
            <person name="Martin F."/>
            <person name="Nordberg H.P."/>
            <person name="Cantor M.N."/>
            <person name="Hua S.X."/>
        </authorList>
    </citation>
    <scope>NUCLEOTIDE SEQUENCE [LARGE SCALE GENOMIC DNA]</scope>
    <source>
        <strain evidence="10 11">MAFF 305830</strain>
    </source>
</reference>
<protein>
    <recommendedName>
        <fullName evidence="2">ubiquitinyl hydrolase 1</fullName>
        <ecNumber evidence="2">3.4.19.12</ecNumber>
    </recommendedName>
</protein>
<evidence type="ECO:0000256" key="1">
    <source>
        <dbReference type="ARBA" id="ARBA00000707"/>
    </source>
</evidence>
<evidence type="ECO:0000259" key="8">
    <source>
        <dbReference type="Pfam" id="PF12359"/>
    </source>
</evidence>
<comment type="catalytic activity">
    <reaction evidence="1">
        <text>Thiol-dependent hydrolysis of ester, thioester, amide, peptide and isopeptide bonds formed by the C-terminal Gly of ubiquitin (a 76-residue protein attached to proteins as an intracellular targeting signal).</text>
        <dbReference type="EC" id="3.4.19.12"/>
    </reaction>
</comment>
<dbReference type="InterPro" id="IPR022099">
    <property type="entry name" value="DUF3638"/>
</dbReference>
<dbReference type="OrthoDB" id="3182339at2759"/>
<gene>
    <name evidence="10" type="ORF">M408DRAFT_331695</name>
</gene>
<dbReference type="InterPro" id="IPR022105">
    <property type="entry name" value="DUF3645"/>
</dbReference>
<dbReference type="PANTHER" id="PTHR13367">
    <property type="entry name" value="UBIQUITIN THIOESTERASE"/>
    <property type="match status" value="1"/>
</dbReference>
<dbReference type="InterPro" id="IPR046541">
    <property type="entry name" value="DUF6606"/>
</dbReference>
<evidence type="ECO:0000256" key="6">
    <source>
        <dbReference type="ARBA" id="ARBA00022807"/>
    </source>
</evidence>
<feature type="domain" description="DUF6606" evidence="9">
    <location>
        <begin position="9"/>
        <end position="284"/>
    </location>
</feature>
<evidence type="ECO:0000313" key="10">
    <source>
        <dbReference type="EMBL" id="KIM24740.1"/>
    </source>
</evidence>
<organism evidence="10 11">
    <name type="scientific">Serendipita vermifera MAFF 305830</name>
    <dbReference type="NCBI Taxonomy" id="933852"/>
    <lineage>
        <taxon>Eukaryota</taxon>
        <taxon>Fungi</taxon>
        <taxon>Dikarya</taxon>
        <taxon>Basidiomycota</taxon>
        <taxon>Agaricomycotina</taxon>
        <taxon>Agaricomycetes</taxon>
        <taxon>Sebacinales</taxon>
        <taxon>Serendipitaceae</taxon>
        <taxon>Serendipita</taxon>
    </lineage>
</organism>
<dbReference type="Pfam" id="PF20255">
    <property type="entry name" value="DUF6606"/>
    <property type="match status" value="1"/>
</dbReference>
<dbReference type="Pfam" id="PF12359">
    <property type="entry name" value="DUF3645"/>
    <property type="match status" value="1"/>
</dbReference>
<dbReference type="EC" id="3.4.19.12" evidence="2"/>
<keyword evidence="4" id="KW-0833">Ubl conjugation pathway</keyword>
<evidence type="ECO:0000256" key="3">
    <source>
        <dbReference type="ARBA" id="ARBA00022670"/>
    </source>
</evidence>
<feature type="domain" description="DUF3638" evidence="7">
    <location>
        <begin position="2035"/>
        <end position="2257"/>
    </location>
</feature>
<sequence>MKEDILQYLIEHIFLPPKLPQELDPKYRLKDSALLDLVTDAAARFAGLPIPSEDEVTQDLEAWEFIRRMLQNMKHIHNEGCLDRHNLQAALECMKPKDVLPVFIEAQNAAVILRKIAPDILTFEAFQVTLPCEVIMKALGKVSVRYPSNPRLAFPADKEVLSTLANVLAHLSMNFMKEAVPLSQKGGESHRETRDVPSPRFITEALAGIIRATPPHRPPTFKTMYIHKRIDDHVLWKDAFKPWRRSSMWLIIRVAMQTTLKEWDVQHQRGYKSFQAFLMARVLNEAASGDPERFTCDILSIMNAKLAKRLYKLAALLGDSSLTGHEEATGAVIRVSNVLEARWKEIQHTHESISQWRPSLTSSLDTEKCTELSFPNSRPFLLELISQHSLPKSSSHNFQPEIFEATLERSLTIRASLSSFDLVTALSNKDTGLGLYELEAWIESHLQDWEKSSARSERDCLPLASLIEKYRDKASIHYDGNPERVSLMHLCILELWISLDKICIKWAPLLEKYSPEIARDFVEPLVLPYSSQMKRLGCVQTYLNSRHVNAIKQGGNSIFRSVNAETSFQNQFFNYPEAQPLITLENKIRTTAAKERAAKVLELEERNRRYETLMAQAEGLDCTPSSNEAPFQSHAKKKCPKCKLQKTAKKLKIVPYEDPLPEHLTVARPIIFELQCPQPFACWRDTTIKIMLSVSSVQPKPDPHIYSLKTYEPLRVYFRSPYEGYRISFASSAKSLQRSHYGAKCAIPASESQVLHRHMGSFGVYDAKIDGWLHIGSNDRLRPACTFKLEGTYAVMQEFVNDTHHPPNSVLTSISRCPLNISPPEYIAFGLLRAGNRVQWRNIMRAIKSRSLSFAEPGTFALITQSIWQAGPLGDRNHTDLCYREAHIDLFDESFGIEVVAELLDATKRLRGNWKEAGFLALIILLALRVQAFSPHSSVHQQTMRVIREARIICLVWIMALSEASAPPKHPMSKQPSQESMNQTAQALASVAIVLRASFDIEDECYARALQSNVDVVHYILTSILMSGVHLESLPPSFKALASRNNRVALSIEPYLVKLCLETPSILGHVVKLAWPRYSNKGHWTALPNCHGYWWSSFQKNDGMEASQYFHLNILDGTFLIDGRNLDQLPTAYESHSTYRVLFQDHIFRAVRPSLIPGMEYQSHFGAYDVHFSMNGQTLRVVRRTTMDMEEYISADRLSQDLPISLCSDQCFWYSKKSSTIEIRHSSEVWAKNNGRYWTIHLSDFAEKGISWIERSTMAGSLRLVNPQSELHLKLNNTLFPLEPNARGVVTTVFHTAHDSPLITVHLPRHDLTFSLCHNTLECVSLPGYIVDTNLAGIGCLFGLNGILNLRTSDHRQPGRKIIIPKGSISVKKGKYGHTNVTINIGESNGYFVYDVDDVVGRLIGTRTMESDLFLAAIHAFTAFPMADPLTGRTGTTEALDRLASAGSYSYHTISAEARAYLEVIGDLTPLRSFYPTHLQVMERIEWHKVLPSFAQHPEFRSKIDNILLNWEEMEIFHRKDDVTQKLAAPEGFGHLNTRAKQRECYQRSHPVPYDFADDHVHLSRDSLTTMESKNREQAVFQAVVFTQGTSSKLPVCQNLRDTVLGWNGIAGVQHWGWEHIEHWLDGSIAPSIADVWCHLYELCRQLALPRFDASVVLAFQCFRGVPLELIATLGAVINRYQKGFATSPCPKFSSLQLADGSVFTAGVVQQRLRRFKQSFEESLESSTPGLYLETNSARISRARQLYQTAVGEEANRIVAWLADNWPENTTYPLIQLRLFEPAKEILQGSLQSLLISWAKNKEYLQHIETLQHQVNEVWSPARRVVTYSPPNPPQQPMAPRFRPITLQQCMIESIPGSRDTIMSDLLRIEPQGYSDRIPSIAVDRLLNRLDAASGNAVERSYVASLRESWTALKSHASSKPTHVSSGLSSEALATFHSACMEHSRACFESLCHYLRPESRAVQLMYRAGAWLSITPQTLLQCLTLKNRIKISDAWKSQLIRYAVSIHDVKRARRMLRLAQIGERNSLEREVQYTRAWEPEKQPDWLLVEIDLNISIRPTQATIAEEMLRPDGDLNTVMQLNMGEGKSSVIVPIVAISASGGDTLARVIVPRAQMKQQFHTLRQAVTGLCGRRIIYLPFNRSLNLDDARVLRIQELLHSSASEGTIWVCEPEHLLSLKMLGLDKSLRNIDHKACAQNLISLYLWLHKHSKDILDESDEILHTRQQVVYTVGPQQALDAAPLRWEAIQKLLGLLEAHLKGYSGGTEANHFLIEASLTKGAFPNIRIHSEAARIALHQFIGQSIRNCDWPIPPHMHDAVIEFVTTKNPSEAIVAHIRSCCSSEDGNVMQLILILRGLIGCEILMDSFRERRWRVHYGLDLRRSQLAIPFRAKDSPSPRSEFGHPEVIILLTCLSYYYYGLDVEMFRLVLQSLVSSEAPELTYAEWIRSYGSDVPLSLRVFGGINLQDQEQLRSQVFPLLRYNKRVIDFYLNVFVFPRCAKEFPSKMSTSGWDLAIAKPNPTTGFSGTNDGRYLLPVTIKQTDNDDQLHTNAKVLSCILEESNSSVVYYPNFIGSIGLLERIHELSSKPTVILDVGAQILDLSNLDFAKSWLAMYRDHPIVKAAVFFDEGSNMLVVTPDGTTQPFIDSPYSGRLDQCLIYLDEAHTRGTDLRIPDAKAIVTLGPKLSKDKLVQGCMRMRKLGQGHSLIFMASKEVISLVRQAVDIPSGNITIEDIMVWSIKETWQQLYKSLPLWARQGYSSMRHEIKWNSISSSEPPYLDVSSHFCEPEAQTLQQLYGNDPTTTNPIDGHQMWKEHSVVSHDELAQKISRKLIEFGSPPLRDSKVDEEMEIELIHEKEVEREVERAPDAQPAAHVLHPMVQHFAATGDVLLCRGSGFLSAAAAFQSTSLAIPTDFDKVMSNLVITEDFWRTIQIPRTHSSRSMDHFIRSVDWVVTAMIKPSSLLMVLISPYEANELLPTFRTSTTMKLHVYAPRTNFAVPSLEDLNYLTLPSTPNSPPLPRALALQLNLFSGSLYLRDYKTYRDVCRVLRLYFEALHPRHARPEIINASFFVLDPNARKELGMGEFGFQTNALAFFQNMIKLRRFGRGFGPSHMGKILYGTRLKESDFVEETPDMELDEDIPWLDG</sequence>
<keyword evidence="3" id="KW-0645">Protease</keyword>
<keyword evidence="5" id="KW-0378">Hydrolase</keyword>
<keyword evidence="6" id="KW-0788">Thiol protease</keyword>
<dbReference type="PANTHER" id="PTHR13367:SF33">
    <property type="entry name" value="P-LOOP CONTAINING NUCLEOSIDE TRIPHOSPHATE HYDROLASE PROTEIN"/>
    <property type="match status" value="1"/>
</dbReference>
<dbReference type="HOGENOM" id="CLU_000211_1_0_1"/>
<dbReference type="InterPro" id="IPR051346">
    <property type="entry name" value="OTU_Deubiquitinase"/>
</dbReference>
<evidence type="ECO:0000259" key="9">
    <source>
        <dbReference type="Pfam" id="PF20255"/>
    </source>
</evidence>
<evidence type="ECO:0000256" key="2">
    <source>
        <dbReference type="ARBA" id="ARBA00012759"/>
    </source>
</evidence>
<dbReference type="STRING" id="933852.A0A0C3AJG5"/>
<evidence type="ECO:0000256" key="5">
    <source>
        <dbReference type="ARBA" id="ARBA00022801"/>
    </source>
</evidence>
<dbReference type="Pfam" id="PF12340">
    <property type="entry name" value="DUF3638"/>
    <property type="match status" value="1"/>
</dbReference>
<reference evidence="11" key="2">
    <citation type="submission" date="2015-01" db="EMBL/GenBank/DDBJ databases">
        <title>Evolutionary Origins and Diversification of the Mycorrhizal Mutualists.</title>
        <authorList>
            <consortium name="DOE Joint Genome Institute"/>
            <consortium name="Mycorrhizal Genomics Consortium"/>
            <person name="Kohler A."/>
            <person name="Kuo A."/>
            <person name="Nagy L.G."/>
            <person name="Floudas D."/>
            <person name="Copeland A."/>
            <person name="Barry K.W."/>
            <person name="Cichocki N."/>
            <person name="Veneault-Fourrey C."/>
            <person name="LaButti K."/>
            <person name="Lindquist E.A."/>
            <person name="Lipzen A."/>
            <person name="Lundell T."/>
            <person name="Morin E."/>
            <person name="Murat C."/>
            <person name="Riley R."/>
            <person name="Ohm R."/>
            <person name="Sun H."/>
            <person name="Tunlid A."/>
            <person name="Henrissat B."/>
            <person name="Grigoriev I.V."/>
            <person name="Hibbett D.S."/>
            <person name="Martin F."/>
        </authorList>
    </citation>
    <scope>NUCLEOTIDE SEQUENCE [LARGE SCALE GENOMIC DNA]</scope>
    <source>
        <strain evidence="11">MAFF 305830</strain>
    </source>
</reference>
<name>A0A0C3AJG5_SERVB</name>
<evidence type="ECO:0000313" key="11">
    <source>
        <dbReference type="Proteomes" id="UP000054097"/>
    </source>
</evidence>
<evidence type="ECO:0000256" key="4">
    <source>
        <dbReference type="ARBA" id="ARBA00022786"/>
    </source>
</evidence>
<evidence type="ECO:0000259" key="7">
    <source>
        <dbReference type="Pfam" id="PF12340"/>
    </source>
</evidence>
<dbReference type="GO" id="GO:0004843">
    <property type="term" value="F:cysteine-type deubiquitinase activity"/>
    <property type="evidence" value="ECO:0007669"/>
    <property type="project" value="UniProtKB-EC"/>
</dbReference>
<dbReference type="EMBL" id="KN824321">
    <property type="protein sequence ID" value="KIM24740.1"/>
    <property type="molecule type" value="Genomic_DNA"/>
</dbReference>